<evidence type="ECO:0000256" key="6">
    <source>
        <dbReference type="ARBA" id="ARBA00023201"/>
    </source>
</evidence>
<evidence type="ECO:0000256" key="7">
    <source>
        <dbReference type="SAM" id="Phobius"/>
    </source>
</evidence>
<keyword evidence="6" id="KW-0813">Transport</keyword>
<feature type="transmembrane region" description="Helical" evidence="7">
    <location>
        <begin position="120"/>
        <end position="138"/>
    </location>
</feature>
<comment type="similarity">
    <text evidence="2">Belongs to the SLC13A/DASS transporter (TC 2.A.47) family. NADC subfamily.</text>
</comment>
<feature type="transmembrane region" description="Helical" evidence="7">
    <location>
        <begin position="497"/>
        <end position="530"/>
    </location>
</feature>
<evidence type="ECO:0000313" key="9">
    <source>
        <dbReference type="Proteomes" id="UP000694541"/>
    </source>
</evidence>
<evidence type="ECO:0000256" key="2">
    <source>
        <dbReference type="ARBA" id="ARBA00006772"/>
    </source>
</evidence>
<accession>A0A8B9RS54</accession>
<evidence type="ECO:0000313" key="8">
    <source>
        <dbReference type="Ensembl" id="ENSANIP00000005137.1"/>
    </source>
</evidence>
<organism evidence="8 9">
    <name type="scientific">Accipiter nisus</name>
    <name type="common">Eurasian sparrowhawk</name>
    <dbReference type="NCBI Taxonomy" id="211598"/>
    <lineage>
        <taxon>Eukaryota</taxon>
        <taxon>Metazoa</taxon>
        <taxon>Chordata</taxon>
        <taxon>Craniata</taxon>
        <taxon>Vertebrata</taxon>
        <taxon>Euteleostomi</taxon>
        <taxon>Archelosauria</taxon>
        <taxon>Archosauria</taxon>
        <taxon>Dinosauria</taxon>
        <taxon>Saurischia</taxon>
        <taxon>Theropoda</taxon>
        <taxon>Coelurosauria</taxon>
        <taxon>Aves</taxon>
        <taxon>Neognathae</taxon>
        <taxon>Neoaves</taxon>
        <taxon>Telluraves</taxon>
        <taxon>Accipitrimorphae</taxon>
        <taxon>Accipitriformes</taxon>
        <taxon>Accipitridae</taxon>
        <taxon>Accipitrinae</taxon>
        <taxon>Accipiter</taxon>
    </lineage>
</organism>
<dbReference type="InterPro" id="IPR001898">
    <property type="entry name" value="SLC13A/DASS"/>
</dbReference>
<comment type="subcellular location">
    <subcellularLocation>
        <location evidence="1">Membrane</location>
        <topology evidence="1">Multi-pass membrane protein</topology>
    </subcellularLocation>
</comment>
<keyword evidence="9" id="KW-1185">Reference proteome</keyword>
<sequence length="640" mass="70157">MAGRGGIAGLLPAGGAAALRSRGIKPGNGGGGGGGMAALGALVKKVWSVRRFVVLLCAPLALVPVLLSLPPKEGRCLYVILLMALYWCTEALPLAVTALLPIVLFPFLGILPSNKVCPQYFLDTNFLFLSGLIMASAIEEWNLHRRIALRVLMLVGVQPARLILGMMLTTSFLSMWLSNTASTAMMLPIANAILKSLFGEKDTSKDMNRENEENQASLQQNKLYTVPTEMQFLASTEDKDLTEEKEVASDALSDLKKEEEYKTNIWKGFLISIPYAASIGGTATLTGTAPNLILLGQLKSYFPECDVVNFGSWFMFAFPLMLIFLLLGWLWISILYGGINLRGWRTKKSNIRADAEARAREVIKEDYQKLGPTKFAEQAIFFFFCMFAIMLFSRDPKFIPGWASLFAPGFISDAVTGITIVIILFFFPSQKPSFRWWFDLKAPNTETQPLLTWRKAQETVPWNIILLLGGGFAMAKGCEESGLSVWIGGRLHPLEGVPPPVAVILITIVIALFTEFASNTATIIIFLPVLAELAIRLKVNPLYLMIPGTIGCSYAFMLPVSTPPNSIAFSSGHLMVKDMARTGLLMNLMGVLLLSLAMNTWAKSIFQLGTFPAWANIHAENTTSFLAAVENVTLSALNKI</sequence>
<feature type="transmembrane region" description="Helical" evidence="7">
    <location>
        <begin position="77"/>
        <end position="108"/>
    </location>
</feature>
<feature type="transmembrane region" description="Helical" evidence="7">
    <location>
        <begin position="158"/>
        <end position="177"/>
    </location>
</feature>
<feature type="transmembrane region" description="Helical" evidence="7">
    <location>
        <begin position="375"/>
        <end position="393"/>
    </location>
</feature>
<keyword evidence="6" id="KW-0739">Sodium transport</keyword>
<name>A0A8B9RS54_9AVES</name>
<feature type="transmembrane region" description="Helical" evidence="7">
    <location>
        <begin position="542"/>
        <end position="562"/>
    </location>
</feature>
<feature type="transmembrane region" description="Helical" evidence="7">
    <location>
        <begin position="52"/>
        <end position="71"/>
    </location>
</feature>
<evidence type="ECO:0000256" key="1">
    <source>
        <dbReference type="ARBA" id="ARBA00004141"/>
    </source>
</evidence>
<keyword evidence="3 7" id="KW-0812">Transmembrane</keyword>
<dbReference type="GO" id="GO:0017153">
    <property type="term" value="F:sodium:dicarboxylate symporter activity"/>
    <property type="evidence" value="ECO:0007669"/>
    <property type="project" value="TreeGrafter"/>
</dbReference>
<evidence type="ECO:0000256" key="4">
    <source>
        <dbReference type="ARBA" id="ARBA00022989"/>
    </source>
</evidence>
<reference evidence="8" key="1">
    <citation type="submission" date="2025-08" db="UniProtKB">
        <authorList>
            <consortium name="Ensembl"/>
        </authorList>
    </citation>
    <scope>IDENTIFICATION</scope>
</reference>
<dbReference type="Ensembl" id="ENSANIT00000005306.1">
    <property type="protein sequence ID" value="ENSANIP00000005137.1"/>
    <property type="gene ID" value="ENSANIG00000003538.1"/>
</dbReference>
<feature type="transmembrane region" description="Helical" evidence="7">
    <location>
        <begin position="405"/>
        <end position="427"/>
    </location>
</feature>
<dbReference type="PANTHER" id="PTHR10283">
    <property type="entry name" value="SOLUTE CARRIER FAMILY 13 MEMBER"/>
    <property type="match status" value="1"/>
</dbReference>
<feature type="transmembrane region" description="Helical" evidence="7">
    <location>
        <begin position="460"/>
        <end position="477"/>
    </location>
</feature>
<proteinExistence type="inferred from homology"/>
<dbReference type="Pfam" id="PF00939">
    <property type="entry name" value="Na_sulph_symp"/>
    <property type="match status" value="1"/>
</dbReference>
<keyword evidence="6" id="KW-0406">Ion transport</keyword>
<evidence type="ECO:0000256" key="3">
    <source>
        <dbReference type="ARBA" id="ARBA00022692"/>
    </source>
</evidence>
<reference evidence="8" key="2">
    <citation type="submission" date="2025-09" db="UniProtKB">
        <authorList>
            <consortium name="Ensembl"/>
        </authorList>
    </citation>
    <scope>IDENTIFICATION</scope>
</reference>
<feature type="transmembrane region" description="Helical" evidence="7">
    <location>
        <begin position="269"/>
        <end position="293"/>
    </location>
</feature>
<dbReference type="CDD" id="cd01115">
    <property type="entry name" value="SLC13_permease"/>
    <property type="match status" value="1"/>
</dbReference>
<feature type="transmembrane region" description="Helical" evidence="7">
    <location>
        <begin position="313"/>
        <end position="339"/>
    </location>
</feature>
<dbReference type="GO" id="GO:0005886">
    <property type="term" value="C:plasma membrane"/>
    <property type="evidence" value="ECO:0007669"/>
    <property type="project" value="TreeGrafter"/>
</dbReference>
<keyword evidence="6" id="KW-0915">Sodium</keyword>
<protein>
    <submittedName>
        <fullName evidence="8">Solute carrier family 13 member 3</fullName>
    </submittedName>
</protein>
<dbReference type="Proteomes" id="UP000694541">
    <property type="component" value="Unplaced"/>
</dbReference>
<dbReference type="GO" id="GO:0015141">
    <property type="term" value="F:succinate transmembrane transporter activity"/>
    <property type="evidence" value="ECO:0007669"/>
    <property type="project" value="TreeGrafter"/>
</dbReference>
<keyword evidence="5 7" id="KW-0472">Membrane</keyword>
<dbReference type="AlphaFoldDB" id="A0A8B9RS54"/>
<evidence type="ECO:0000256" key="5">
    <source>
        <dbReference type="ARBA" id="ARBA00023136"/>
    </source>
</evidence>
<keyword evidence="4 7" id="KW-1133">Transmembrane helix</keyword>
<dbReference type="PANTHER" id="PTHR10283:SF62">
    <property type="entry name" value="NA(+)_DICARBOXYLATE COTRANSPORTER 3"/>
    <property type="match status" value="1"/>
</dbReference>
<feature type="transmembrane region" description="Helical" evidence="7">
    <location>
        <begin position="582"/>
        <end position="602"/>
    </location>
</feature>
<dbReference type="GO" id="GO:0015137">
    <property type="term" value="F:citrate transmembrane transporter activity"/>
    <property type="evidence" value="ECO:0007669"/>
    <property type="project" value="TreeGrafter"/>
</dbReference>